<organism evidence="8 9">
    <name type="scientific">Methanospirillum stamsii</name>
    <dbReference type="NCBI Taxonomy" id="1277351"/>
    <lineage>
        <taxon>Archaea</taxon>
        <taxon>Methanobacteriati</taxon>
        <taxon>Methanobacteriota</taxon>
        <taxon>Stenosarchaea group</taxon>
        <taxon>Methanomicrobia</taxon>
        <taxon>Methanomicrobiales</taxon>
        <taxon>Methanospirillaceae</taxon>
        <taxon>Methanospirillum</taxon>
    </lineage>
</organism>
<dbReference type="GO" id="GO:0043448">
    <property type="term" value="P:alkane catabolic process"/>
    <property type="evidence" value="ECO:0007669"/>
    <property type="project" value="TreeGrafter"/>
</dbReference>
<dbReference type="GeneID" id="97608467"/>
<dbReference type="SUPFAM" id="SSF57802">
    <property type="entry name" value="Rubredoxin-like"/>
    <property type="match status" value="2"/>
</dbReference>
<evidence type="ECO:0000256" key="1">
    <source>
        <dbReference type="ARBA" id="ARBA00002360"/>
    </source>
</evidence>
<comment type="caution">
    <text evidence="8">The sequence shown here is derived from an EMBL/GenBank/DDBJ whole genome shotgun (WGS) entry which is preliminary data.</text>
</comment>
<dbReference type="Gene3D" id="2.20.28.10">
    <property type="match status" value="2"/>
</dbReference>
<dbReference type="GO" id="GO:0005506">
    <property type="term" value="F:iron ion binding"/>
    <property type="evidence" value="ECO:0007669"/>
    <property type="project" value="UniProtKB-UniRule"/>
</dbReference>
<dbReference type="Pfam" id="PF00301">
    <property type="entry name" value="Rubredoxin"/>
    <property type="match status" value="2"/>
</dbReference>
<dbReference type="InterPro" id="IPR024934">
    <property type="entry name" value="Rubredoxin-like_dom"/>
</dbReference>
<sequence length="119" mass="13159">MKKQMKPYKCEICGYIYDPVRGEPKNGIPPGTAFEDLPDTYVCPVCGKANITKKEFVPMEAPSGRYRCVACGYMYDPKRGEPKNGIKPGTAFEDLPDTYVCPICGVYAKVGKSEFVATE</sequence>
<evidence type="ECO:0000313" key="8">
    <source>
        <dbReference type="EMBL" id="PWR71179.1"/>
    </source>
</evidence>
<dbReference type="AlphaFoldDB" id="A0A2V2MUX4"/>
<keyword evidence="4 6" id="KW-0249">Electron transport</keyword>
<dbReference type="CDD" id="cd00730">
    <property type="entry name" value="rubredoxin"/>
    <property type="match status" value="2"/>
</dbReference>
<comment type="cofactor">
    <cofactor evidence="6">
        <name>Fe(3+)</name>
        <dbReference type="ChEBI" id="CHEBI:29034"/>
    </cofactor>
</comment>
<dbReference type="Proteomes" id="UP000245934">
    <property type="component" value="Unassembled WGS sequence"/>
</dbReference>
<keyword evidence="3 6" id="KW-0479">Metal-binding</keyword>
<dbReference type="PRINTS" id="PR00163">
    <property type="entry name" value="RUBREDOXIN"/>
</dbReference>
<name>A0A2V2MUX4_9EURY</name>
<accession>A0A2V2MUX4</accession>
<evidence type="ECO:0000256" key="5">
    <source>
        <dbReference type="ARBA" id="ARBA00023004"/>
    </source>
</evidence>
<dbReference type="InterPro" id="IPR050526">
    <property type="entry name" value="Rubredoxin_ET"/>
</dbReference>
<evidence type="ECO:0000313" key="9">
    <source>
        <dbReference type="Proteomes" id="UP000245934"/>
    </source>
</evidence>
<dbReference type="FunFam" id="2.20.28.10:FF:000001">
    <property type="entry name" value="Rubredoxin"/>
    <property type="match status" value="2"/>
</dbReference>
<dbReference type="PANTHER" id="PTHR47627:SF1">
    <property type="entry name" value="RUBREDOXIN-1-RELATED"/>
    <property type="match status" value="1"/>
</dbReference>
<keyword evidence="2" id="KW-0813">Transport</keyword>
<evidence type="ECO:0000256" key="4">
    <source>
        <dbReference type="ARBA" id="ARBA00022982"/>
    </source>
</evidence>
<dbReference type="PROSITE" id="PS50903">
    <property type="entry name" value="RUBREDOXIN_LIKE"/>
    <property type="match status" value="2"/>
</dbReference>
<comment type="similarity">
    <text evidence="6">Belongs to the rubredoxin family.</text>
</comment>
<proteinExistence type="inferred from homology"/>
<feature type="domain" description="Rubredoxin-like" evidence="7">
    <location>
        <begin position="63"/>
        <end position="118"/>
    </location>
</feature>
<dbReference type="InterPro" id="IPR024935">
    <property type="entry name" value="Rubredoxin_dom"/>
</dbReference>
<gene>
    <name evidence="8" type="ORF">DLD82_13990</name>
</gene>
<protein>
    <recommendedName>
        <fullName evidence="6">Rubredoxin</fullName>
    </recommendedName>
</protein>
<evidence type="ECO:0000259" key="7">
    <source>
        <dbReference type="PROSITE" id="PS50903"/>
    </source>
</evidence>
<dbReference type="GO" id="GO:0009055">
    <property type="term" value="F:electron transfer activity"/>
    <property type="evidence" value="ECO:0007669"/>
    <property type="project" value="TreeGrafter"/>
</dbReference>
<dbReference type="RefSeq" id="WP_109941752.1">
    <property type="nucleotide sequence ID" value="NZ_CP176366.1"/>
</dbReference>
<dbReference type="EMBL" id="QGMZ01000035">
    <property type="protein sequence ID" value="PWR71179.1"/>
    <property type="molecule type" value="Genomic_DNA"/>
</dbReference>
<keyword evidence="5 6" id="KW-0408">Iron</keyword>
<evidence type="ECO:0000256" key="2">
    <source>
        <dbReference type="ARBA" id="ARBA00022448"/>
    </source>
</evidence>
<dbReference type="PANTHER" id="PTHR47627">
    <property type="entry name" value="RUBREDOXIN"/>
    <property type="match status" value="1"/>
</dbReference>
<reference evidence="8 9" key="1">
    <citation type="submission" date="2018-05" db="EMBL/GenBank/DDBJ databases">
        <title>Draft genome of Methanospirillum stamsii Pt1.</title>
        <authorList>
            <person name="Dueholm M.S."/>
            <person name="Nielsen P.H."/>
            <person name="Bakmann L.F."/>
            <person name="Otzen D.E."/>
        </authorList>
    </citation>
    <scope>NUCLEOTIDE SEQUENCE [LARGE SCALE GENOMIC DNA]</scope>
    <source>
        <strain evidence="8 9">Pt1</strain>
    </source>
</reference>
<evidence type="ECO:0000256" key="3">
    <source>
        <dbReference type="ARBA" id="ARBA00022723"/>
    </source>
</evidence>
<keyword evidence="9" id="KW-1185">Reference proteome</keyword>
<comment type="function">
    <text evidence="1">Rubredoxin is a small nonheme, iron protein lacking acid-labile sulfide. Its single Fe, chelated to 4 Cys, functions as an electron acceptor and may also stabilize the conformation of the molecule.</text>
</comment>
<feature type="domain" description="Rubredoxin-like" evidence="7">
    <location>
        <begin position="5"/>
        <end position="59"/>
    </location>
</feature>
<evidence type="ECO:0000256" key="6">
    <source>
        <dbReference type="RuleBase" id="RU003820"/>
    </source>
</evidence>